<feature type="compositionally biased region" description="Polar residues" evidence="1">
    <location>
        <begin position="1"/>
        <end position="21"/>
    </location>
</feature>
<evidence type="ECO:0000256" key="1">
    <source>
        <dbReference type="SAM" id="MobiDB-lite"/>
    </source>
</evidence>
<feature type="non-terminal residue" evidence="2">
    <location>
        <position position="1"/>
    </location>
</feature>
<reference evidence="2 3" key="1">
    <citation type="journal article" date="2018" name="PLoS ONE">
        <title>The draft genome of Kipferlia bialata reveals reductive genome evolution in fornicate parasites.</title>
        <authorList>
            <person name="Tanifuji G."/>
            <person name="Takabayashi S."/>
            <person name="Kume K."/>
            <person name="Takagi M."/>
            <person name="Nakayama T."/>
            <person name="Kamikawa R."/>
            <person name="Inagaki Y."/>
            <person name="Hashimoto T."/>
        </authorList>
    </citation>
    <scope>NUCLEOTIDE SEQUENCE [LARGE SCALE GENOMIC DNA]</scope>
    <source>
        <strain evidence="2">NY0173</strain>
    </source>
</reference>
<keyword evidence="3" id="KW-1185">Reference proteome</keyword>
<feature type="region of interest" description="Disordered" evidence="1">
    <location>
        <begin position="1"/>
        <end position="186"/>
    </location>
</feature>
<gene>
    <name evidence="2" type="ORF">KIPB_013449</name>
</gene>
<accession>A0A9K3GNT8</accession>
<dbReference type="EMBL" id="BDIP01006393">
    <property type="protein sequence ID" value="GIQ90599.1"/>
    <property type="molecule type" value="Genomic_DNA"/>
</dbReference>
<dbReference type="Proteomes" id="UP000265618">
    <property type="component" value="Unassembled WGS sequence"/>
</dbReference>
<sequence>MDSSLTATDSSWRSGSVYSSMHSERGAETSVRSSGRTGSVYSTVHSEREGEAVPKEREYSHSSHSSACSDSDSDSDSEDSEYTLDTEARGREGLLRASVGPGKASIQLDPLETSSHSIHSIHSMPASPPLGSLSPTSPPPFGMGSMRGGERDRGRERERDGMGGRRKSLSSHVGLDQMRMGLHSPE</sequence>
<proteinExistence type="predicted"/>
<evidence type="ECO:0000313" key="2">
    <source>
        <dbReference type="EMBL" id="GIQ90599.1"/>
    </source>
</evidence>
<feature type="compositionally biased region" description="Polar residues" evidence="1">
    <location>
        <begin position="30"/>
        <end position="44"/>
    </location>
</feature>
<feature type="compositionally biased region" description="Acidic residues" evidence="1">
    <location>
        <begin position="71"/>
        <end position="84"/>
    </location>
</feature>
<protein>
    <submittedName>
        <fullName evidence="2">Uncharacterized protein</fullName>
    </submittedName>
</protein>
<organism evidence="2 3">
    <name type="scientific">Kipferlia bialata</name>
    <dbReference type="NCBI Taxonomy" id="797122"/>
    <lineage>
        <taxon>Eukaryota</taxon>
        <taxon>Metamonada</taxon>
        <taxon>Carpediemonas-like organisms</taxon>
        <taxon>Kipferlia</taxon>
    </lineage>
</organism>
<feature type="compositionally biased region" description="Low complexity" evidence="1">
    <location>
        <begin position="114"/>
        <end position="135"/>
    </location>
</feature>
<evidence type="ECO:0000313" key="3">
    <source>
        <dbReference type="Proteomes" id="UP000265618"/>
    </source>
</evidence>
<comment type="caution">
    <text evidence="2">The sequence shown here is derived from an EMBL/GenBank/DDBJ whole genome shotgun (WGS) entry which is preliminary data.</text>
</comment>
<name>A0A9K3GNT8_9EUKA</name>
<feature type="compositionally biased region" description="Basic and acidic residues" evidence="1">
    <location>
        <begin position="148"/>
        <end position="163"/>
    </location>
</feature>
<dbReference type="AlphaFoldDB" id="A0A9K3GNT8"/>
<feature type="compositionally biased region" description="Basic and acidic residues" evidence="1">
    <location>
        <begin position="45"/>
        <end position="61"/>
    </location>
</feature>